<dbReference type="RefSeq" id="XP_017987432.1">
    <property type="nucleotide sequence ID" value="XM_018131990.1"/>
</dbReference>
<dbReference type="PANTHER" id="PTHR12436">
    <property type="entry name" value="80 KDA MCM3-ASSOCIATED PROTEIN"/>
    <property type="match status" value="1"/>
</dbReference>
<evidence type="ECO:0000313" key="3">
    <source>
        <dbReference type="EMBL" id="AMD20436.1"/>
    </source>
</evidence>
<dbReference type="STRING" id="45286.A0A0X8HS42"/>
<feature type="region of interest" description="Disordered" evidence="1">
    <location>
        <begin position="1"/>
        <end position="43"/>
    </location>
</feature>
<feature type="compositionally biased region" description="Polar residues" evidence="1">
    <location>
        <begin position="29"/>
        <end position="39"/>
    </location>
</feature>
<dbReference type="EMBL" id="CP014244">
    <property type="protein sequence ID" value="AMD20436.1"/>
    <property type="molecule type" value="Genomic_DNA"/>
</dbReference>
<protein>
    <submittedName>
        <fullName evidence="3">HDL308Wp</fullName>
    </submittedName>
</protein>
<name>A0A0X8HS42_9SACH</name>
<dbReference type="OrthoDB" id="199574at2759"/>
<dbReference type="Gene3D" id="1.25.40.990">
    <property type="match status" value="1"/>
</dbReference>
<dbReference type="InterPro" id="IPR005062">
    <property type="entry name" value="SAC3/GANP/THP3_conserved"/>
</dbReference>
<dbReference type="PANTHER" id="PTHR12436:SF4">
    <property type="entry name" value="LEUKOCYTE RECEPTOR CLUSTER MEMBER 8"/>
    <property type="match status" value="1"/>
</dbReference>
<dbReference type="GeneID" id="28723682"/>
<sequence>MDKYNQVKPLNLHQSNSGRGDDTPVLPGVTNSFTNNNNGPEDKGVWVHTGQSTASNSYTIGYTGFKGVDYGSTVLQQHYSFNPGIEAIPKPTRKGNFLSVSDTVRKPDYSLFFPAEDTNASKPPGLVSWIDRQYARALKEKFSEVKMQMFISQANKLIAKAYASGKEWQNDWFQQPPVPVFSRGGTTPPMQLLCEKKSTSSGGKRKGGSSDEASQRILFPESHNIMSKSLTSSSELSNSPVNTSQTKAHRGQRQTTLSEQEKKRLRLERFSSGPASKKARISDEEDYSNLNATSNHSYKFDRNKPVVGRCKTLEKQYLRLTSEPDPEKVRPLPVLGQAYQLIIHKYKKEHAKYAYVCDQFKSIRQDLKVQIIENDFTLKVYQTHARIALMNGDLGEYNQCQGSINELFESGNVQKKNFAEFISYRVLYNLLTEDHAAINEIRLQLYQEDASLYENSMIKLALDLATAQYQEDYHSFMKMYAKSEGPMRCLLDQFIKRERLRALKTMCCAYNQLKLTFLVSELHLQSEDETFQFLNDFELFNAVVLPEGDADTMYLNFKECRSIILNHYKKSMKVDIKGQK</sequence>
<accession>A0A0X8HS42</accession>
<feature type="region of interest" description="Disordered" evidence="1">
    <location>
        <begin position="179"/>
        <end position="283"/>
    </location>
</feature>
<dbReference type="InterPro" id="IPR045107">
    <property type="entry name" value="SAC3/GANP/THP3"/>
</dbReference>
<dbReference type="AlphaFoldDB" id="A0A0X8HS42"/>
<gene>
    <name evidence="3" type="ORF">AW171_hschr42329</name>
</gene>
<dbReference type="Proteomes" id="UP000243052">
    <property type="component" value="Chromosome iv"/>
</dbReference>
<feature type="compositionally biased region" description="Low complexity" evidence="1">
    <location>
        <begin position="227"/>
        <end position="244"/>
    </location>
</feature>
<proteinExistence type="predicted"/>
<dbReference type="Pfam" id="PF03399">
    <property type="entry name" value="SAC3_GANP"/>
    <property type="match status" value="1"/>
</dbReference>
<evidence type="ECO:0000256" key="1">
    <source>
        <dbReference type="SAM" id="MobiDB-lite"/>
    </source>
</evidence>
<dbReference type="GO" id="GO:0005634">
    <property type="term" value="C:nucleus"/>
    <property type="evidence" value="ECO:0007669"/>
    <property type="project" value="TreeGrafter"/>
</dbReference>
<keyword evidence="4" id="KW-1185">Reference proteome</keyword>
<reference evidence="3 4" key="1">
    <citation type="submission" date="2016-01" db="EMBL/GenBank/DDBJ databases">
        <title>Genome sequence of the yeast Holleya sinecauda.</title>
        <authorList>
            <person name="Dietrich F.S."/>
        </authorList>
    </citation>
    <scope>NUCLEOTIDE SEQUENCE [LARGE SCALE GENOMIC DNA]</scope>
    <source>
        <strain evidence="3 4">ATCC 58844</strain>
    </source>
</reference>
<organism evidence="3 4">
    <name type="scientific">Eremothecium sinecaudum</name>
    <dbReference type="NCBI Taxonomy" id="45286"/>
    <lineage>
        <taxon>Eukaryota</taxon>
        <taxon>Fungi</taxon>
        <taxon>Dikarya</taxon>
        <taxon>Ascomycota</taxon>
        <taxon>Saccharomycotina</taxon>
        <taxon>Saccharomycetes</taxon>
        <taxon>Saccharomycetales</taxon>
        <taxon>Saccharomycetaceae</taxon>
        <taxon>Eremothecium</taxon>
    </lineage>
</organism>
<evidence type="ECO:0000259" key="2">
    <source>
        <dbReference type="Pfam" id="PF03399"/>
    </source>
</evidence>
<evidence type="ECO:0000313" key="4">
    <source>
        <dbReference type="Proteomes" id="UP000243052"/>
    </source>
</evidence>
<feature type="domain" description="SAC3/GANP/THP3 conserved" evidence="2">
    <location>
        <begin position="315"/>
        <end position="539"/>
    </location>
</feature>